<dbReference type="GO" id="GO:0003677">
    <property type="term" value="F:DNA binding"/>
    <property type="evidence" value="ECO:0007669"/>
    <property type="project" value="UniProtKB-KW"/>
</dbReference>
<name>A0A558D2U1_9PSEU</name>
<dbReference type="AlphaFoldDB" id="A0A558D2U1"/>
<reference evidence="5 6" key="1">
    <citation type="submission" date="2019-07" db="EMBL/GenBank/DDBJ databases">
        <authorList>
            <person name="Duangmal K."/>
            <person name="Teo W.F.A."/>
        </authorList>
    </citation>
    <scope>NUCLEOTIDE SEQUENCE [LARGE SCALE GENOMIC DNA]</scope>
    <source>
        <strain evidence="5 6">TBRC 6029</strain>
    </source>
</reference>
<keyword evidence="3" id="KW-0804">Transcription</keyword>
<keyword evidence="6" id="KW-1185">Reference proteome</keyword>
<evidence type="ECO:0000256" key="1">
    <source>
        <dbReference type="ARBA" id="ARBA00023015"/>
    </source>
</evidence>
<dbReference type="GO" id="GO:0045892">
    <property type="term" value="P:negative regulation of DNA-templated transcription"/>
    <property type="evidence" value="ECO:0007669"/>
    <property type="project" value="TreeGrafter"/>
</dbReference>
<dbReference type="InterPro" id="IPR036388">
    <property type="entry name" value="WH-like_DNA-bd_sf"/>
</dbReference>
<dbReference type="PANTHER" id="PTHR44846">
    <property type="entry name" value="MANNOSYL-D-GLYCERATE TRANSPORT/METABOLISM SYSTEM REPRESSOR MNGR-RELATED"/>
    <property type="match status" value="1"/>
</dbReference>
<dbReference type="OrthoDB" id="7363114at2"/>
<dbReference type="EMBL" id="VJWX01000065">
    <property type="protein sequence ID" value="TVT55319.1"/>
    <property type="molecule type" value="Genomic_DNA"/>
</dbReference>
<dbReference type="CDD" id="cd07377">
    <property type="entry name" value="WHTH_GntR"/>
    <property type="match status" value="1"/>
</dbReference>
<proteinExistence type="predicted"/>
<dbReference type="PANTHER" id="PTHR44846:SF1">
    <property type="entry name" value="MANNOSYL-D-GLYCERATE TRANSPORT_METABOLISM SYSTEM REPRESSOR MNGR-RELATED"/>
    <property type="match status" value="1"/>
</dbReference>
<feature type="domain" description="HTH gntR-type" evidence="4">
    <location>
        <begin position="21"/>
        <end position="89"/>
    </location>
</feature>
<dbReference type="InterPro" id="IPR050679">
    <property type="entry name" value="Bact_HTH_transcr_reg"/>
</dbReference>
<accession>A0A558D2U1</accession>
<dbReference type="Gene3D" id="1.10.10.10">
    <property type="entry name" value="Winged helix-like DNA-binding domain superfamily/Winged helix DNA-binding domain"/>
    <property type="match status" value="1"/>
</dbReference>
<dbReference type="GO" id="GO:0003700">
    <property type="term" value="F:DNA-binding transcription factor activity"/>
    <property type="evidence" value="ECO:0007669"/>
    <property type="project" value="InterPro"/>
</dbReference>
<protein>
    <submittedName>
        <fullName evidence="5">GntR family transcriptional regulator</fullName>
    </submittedName>
</protein>
<dbReference type="Pfam" id="PF00392">
    <property type="entry name" value="GntR"/>
    <property type="match status" value="1"/>
</dbReference>
<comment type="caution">
    <text evidence="5">The sequence shown here is derived from an EMBL/GenBank/DDBJ whole genome shotgun (WGS) entry which is preliminary data.</text>
</comment>
<dbReference type="PROSITE" id="PS50949">
    <property type="entry name" value="HTH_GNTR"/>
    <property type="match status" value="1"/>
</dbReference>
<sequence length="99" mass="10601">MQVEEPQGNPAVNRFVPGKLDYLYNQFADLLAGKVASGELTMHSKLPGEADLARQYGVSLGTARKATSLLRQRGIVTTLRSKGTFVVARPTDSTPPAAT</sequence>
<dbReference type="SMART" id="SM00345">
    <property type="entry name" value="HTH_GNTR"/>
    <property type="match status" value="1"/>
</dbReference>
<dbReference type="RefSeq" id="WP_144587000.1">
    <property type="nucleotide sequence ID" value="NZ_VJWX01000065.1"/>
</dbReference>
<dbReference type="InterPro" id="IPR036390">
    <property type="entry name" value="WH_DNA-bd_sf"/>
</dbReference>
<evidence type="ECO:0000256" key="3">
    <source>
        <dbReference type="ARBA" id="ARBA00023163"/>
    </source>
</evidence>
<organism evidence="5 6">
    <name type="scientific">Amycolatopsis rhizosphaerae</name>
    <dbReference type="NCBI Taxonomy" id="2053003"/>
    <lineage>
        <taxon>Bacteria</taxon>
        <taxon>Bacillati</taxon>
        <taxon>Actinomycetota</taxon>
        <taxon>Actinomycetes</taxon>
        <taxon>Pseudonocardiales</taxon>
        <taxon>Pseudonocardiaceae</taxon>
        <taxon>Amycolatopsis</taxon>
    </lineage>
</organism>
<reference evidence="5 6" key="2">
    <citation type="submission" date="2019-08" db="EMBL/GenBank/DDBJ databases">
        <title>Amycolatopsis acidicola sp. nov., isolated from peat swamp forest soil.</title>
        <authorList>
            <person name="Srisuk N."/>
        </authorList>
    </citation>
    <scope>NUCLEOTIDE SEQUENCE [LARGE SCALE GENOMIC DNA]</scope>
    <source>
        <strain evidence="5 6">TBRC 6029</strain>
    </source>
</reference>
<evidence type="ECO:0000256" key="2">
    <source>
        <dbReference type="ARBA" id="ARBA00023125"/>
    </source>
</evidence>
<keyword evidence="2" id="KW-0238">DNA-binding</keyword>
<evidence type="ECO:0000259" key="4">
    <source>
        <dbReference type="PROSITE" id="PS50949"/>
    </source>
</evidence>
<gene>
    <name evidence="5" type="ORF">FNH05_09680</name>
</gene>
<evidence type="ECO:0000313" key="5">
    <source>
        <dbReference type="EMBL" id="TVT55319.1"/>
    </source>
</evidence>
<keyword evidence="1" id="KW-0805">Transcription regulation</keyword>
<dbReference type="InterPro" id="IPR000524">
    <property type="entry name" value="Tscrpt_reg_HTH_GntR"/>
</dbReference>
<evidence type="ECO:0000313" key="6">
    <source>
        <dbReference type="Proteomes" id="UP000320011"/>
    </source>
</evidence>
<dbReference type="SUPFAM" id="SSF46785">
    <property type="entry name" value="Winged helix' DNA-binding domain"/>
    <property type="match status" value="1"/>
</dbReference>
<dbReference type="Proteomes" id="UP000320011">
    <property type="component" value="Unassembled WGS sequence"/>
</dbReference>